<feature type="chain" id="PRO_5012598543" evidence="2">
    <location>
        <begin position="25"/>
        <end position="3268"/>
    </location>
</feature>
<feature type="compositionally biased region" description="Acidic residues" evidence="1">
    <location>
        <begin position="2171"/>
        <end position="2180"/>
    </location>
</feature>
<dbReference type="EMBL" id="MCOG01000158">
    <property type="protein sequence ID" value="ORY33944.1"/>
    <property type="molecule type" value="Genomic_DNA"/>
</dbReference>
<evidence type="ECO:0000313" key="4">
    <source>
        <dbReference type="Proteomes" id="UP000193920"/>
    </source>
</evidence>
<dbReference type="Proteomes" id="UP000193920">
    <property type="component" value="Unassembled WGS sequence"/>
</dbReference>
<dbReference type="STRING" id="1754190.A0A1Y2BGL3"/>
<feature type="signal peptide" evidence="2">
    <location>
        <begin position="1"/>
        <end position="24"/>
    </location>
</feature>
<reference evidence="3 4" key="1">
    <citation type="submission" date="2016-08" db="EMBL/GenBank/DDBJ databases">
        <title>A Parts List for Fungal Cellulosomes Revealed by Comparative Genomics.</title>
        <authorList>
            <consortium name="DOE Joint Genome Institute"/>
            <person name="Haitjema C.H."/>
            <person name="Gilmore S.P."/>
            <person name="Henske J.K."/>
            <person name="Solomon K.V."/>
            <person name="De Groot R."/>
            <person name="Kuo A."/>
            <person name="Mondo S.J."/>
            <person name="Salamov A.A."/>
            <person name="Labutti K."/>
            <person name="Zhao Z."/>
            <person name="Chiniquy J."/>
            <person name="Barry K."/>
            <person name="Brewer H.M."/>
            <person name="Purvine S.O."/>
            <person name="Wright A.T."/>
            <person name="Boxma B."/>
            <person name="Van Alen T."/>
            <person name="Hackstein J.H."/>
            <person name="Baker S.E."/>
            <person name="Grigoriev I.V."/>
            <person name="O'Malley M.A."/>
        </authorList>
    </citation>
    <scope>NUCLEOTIDE SEQUENCE [LARGE SCALE GENOMIC DNA]</scope>
    <source>
        <strain evidence="3 4">G1</strain>
    </source>
</reference>
<accession>A0A1Y2BGL3</accession>
<dbReference type="PROSITE" id="PS51257">
    <property type="entry name" value="PROKAR_LIPOPROTEIN"/>
    <property type="match status" value="1"/>
</dbReference>
<organism evidence="3 4">
    <name type="scientific">Neocallimastix californiae</name>
    <dbReference type="NCBI Taxonomy" id="1754190"/>
    <lineage>
        <taxon>Eukaryota</taxon>
        <taxon>Fungi</taxon>
        <taxon>Fungi incertae sedis</taxon>
        <taxon>Chytridiomycota</taxon>
        <taxon>Chytridiomycota incertae sedis</taxon>
        <taxon>Neocallimastigomycetes</taxon>
        <taxon>Neocallimastigales</taxon>
        <taxon>Neocallimastigaceae</taxon>
        <taxon>Neocallimastix</taxon>
    </lineage>
</organism>
<proteinExistence type="predicted"/>
<feature type="region of interest" description="Disordered" evidence="1">
    <location>
        <begin position="2165"/>
        <end position="2194"/>
    </location>
</feature>
<gene>
    <name evidence="3" type="ORF">LY90DRAFT_511980</name>
</gene>
<comment type="caution">
    <text evidence="3">The sequence shown here is derived from an EMBL/GenBank/DDBJ whole genome shotgun (WGS) entry which is preliminary data.</text>
</comment>
<evidence type="ECO:0000256" key="2">
    <source>
        <dbReference type="SAM" id="SignalP"/>
    </source>
</evidence>
<protein>
    <submittedName>
        <fullName evidence="3">Scaffoldin</fullName>
    </submittedName>
</protein>
<keyword evidence="2" id="KW-0732">Signal</keyword>
<evidence type="ECO:0000313" key="3">
    <source>
        <dbReference type="EMBL" id="ORY33944.1"/>
    </source>
</evidence>
<evidence type="ECO:0000256" key="1">
    <source>
        <dbReference type="SAM" id="MobiDB-lite"/>
    </source>
</evidence>
<name>A0A1Y2BGL3_9FUNG</name>
<keyword evidence="4" id="KW-1185">Reference proteome</keyword>
<sequence length="3268" mass="351232">MYLLIKNISLLFLVSRLGISSVSAALVACDSATASEDTACTGVSGDTYCIGSNKIFHSTTDKCEEFKEKGVYLFSCDSTSTKCDLVGSGDIASENTLLVYGIAEGGVATAKDDYTYIANNKLVICTTSGGGCAQKTNPGYYTVGTNTNAAAGTLLIKIEGSTVTPISTVTAGSYYLDESSLSSDVYTNIITCSTTCSSAEATAGVFVNSGTPGVIVCSAEKSCVASPATAGQYYANAGSDSTTKPYIQCAATACTAQVIAEEGIFYYLDQGNYDSTNPGKYTKYLLCKKESSSNTNSCTATAAAASTILLNSGTPKSIITCDANNCSSKPANPGDYYLNSDTNNKFLIECNADRCAKAENPSTVGAYVDSGVLDATGKTTNIITCDVTGCTSATASTAGYEIDASNKSKIIESDGSACKSKAHQATDTAPKHYLQADSSNPKVITCTSATEGCHYEDVLLNGYFVNSGKDSSTKHVIKCVGGTCTEEADSAASSTCTVGKYIIESSKVKLCISAETTDAVEIKIGATEQILTLNIATASDFPGVTATGSAHVKIYSDGSVILLENGALSAITSCNVATVFGLDTTGKKIQTGTGGTCTDITGTAAGSVVLLFDSDGHQVSLPASGSVKNVVGYHCTFTGSGGSVALDSCALIKGYAISGSTVVQCSGWKKEGCTIATLSACADGDEGKMGTGNKVCFNTNGTSLPAASAATPSYIGFVSTKVNELYGIFEDAVTFIQLTANGAIITEDTSLLTVGFQINAVAKDKTKALIKCESGPTCEAVDALSGFYVNKGKDATTTTNQVLKCSNTGCEPYTIPATATACQENKVGIIYESSAVKLCTGDSTTAVELTADAYKTLKITEDGVFPDTTTGAKVAVKVSVDGYVALLEEASLPICNSVTATNVCTIISGTLVDGGHCIKENKIYKADSTATTKCEQLVEDSTSTKVEGNKVISYFDASDYKVVTSTNLATDTEYLVYECTLDSGKKHQDCALIKGFTDIGTKNIKCNGWKGEKCELITLGACAAGDNGKIGNDNKVCFSATAEENPLLPTDTEVSERYFINYNGAASSKNQIIHCNGDDCETIASVKGYYVDSGSETVTTTTSRRRGSTPATKTTTSATTSYAKLISCPTDDGVCTSLASASILPGFYIDASSAKTTTQADGTSAVTTYSKLIKCTVEKDENNNNLPPVCTLYPSPKAGFYINAITTTDKFTESLIQCTGEGTNVACQVKTLVEDKDKDSIFINNDTSKLIQCIDKGTNGCKEFASTGTSTVPAFYINGGKAGSFVVPATTRSTETSYEDLLIRCTDRECELAEAGEFKVYLNANLKDTSNGATTDPITNANSGDTTHQLIICNEGKCDPSEDTGTGTVTNYYVNGGVDSNATDKTKSALIKCSSSETPKCSLSDVTVATGVTENFYINGNVAKDAVHYLIKCTSNGCEPFTTTNPLAAKDDVEYYVHGAQTAFTDAIIQCTLAEVPAARKREQEEPKKFTSSNCAFVATPVANQIYINSFNQKLIQCYGTVCEAFSGVLGSATNPAYYVNAASTSSDYTGKLIKCSGSSCEVVNGVENAVYINGNFKDASITSNNPNPNGVTEKRLIICDKNSMKCEPAEVKSEITGISYFVNGNNIEAEVEAENIQRRDVSSLINALIKCPATASPLKPCETINGVENGVYLNANFDQTNNPNQIIKCTSEGGCIEDVAYADGVTGLIYYVNAGSVENDKLKDTLIKCTTSDAACAVKDDADAEQIYINALDNQLILCYSDKGCVGSITKASDDKNEFYLNSSDLQNAEDKLINDLIKCSISISDDESKTMTKKCEPYKGKDKKVYVNSYNTSQLIYCLEDVGCAVKNSNAIANRPEYYVNGDDIDFEEEEEDSDPLNGDLIECKKNDSGITCSVINGHVGDVYINSNFNTTTIEDSPIGDDTNPLIKCTTDNGCVIAEVENEDEDLPLYYINSGNKAKNKLTEALIKCVKAGEACEILEAKANEIYVNSNENQLEKPIIKCTKNNCSAMPSAATEISKEYYINAGKATDTPLLYDIIECSIKTEEPATPPSKREGNTEKNEVTCKCLNADEVSLGIYMNTNYSESGDNNQLIQCSSDNGCIGVKTVEKGVEYYVNAESADLTNAIIFCSNKKCEKQTPSNINMYYVGKDGDNVDGLIECVETTKSQDPEPETPEEPETPAIGGDRRRASGDTVNKCTLKSAFTSQGYYLNSGYNKSTNQTIICDSTEGCSTVKVDLGYYVNAGNDEKKIIKCEKEGSECEEEDTKSCPLAEKAVPGNYCYEDGQLKFFTANNSTAITASKSDDTYAFATIPSNGFPGVKSETGSLFKISRYFINRFYQSGVIMIDKNGKLVDSLGGDTSDISLYDCNESTKVCAERPGCTSNTYMFDSENRKAVFCNDGNLEYASFTGYVVDGNRVTSGTKHPYIIQCENGENCVSLKPKSSTYYENSGYDSTTNSLIQCNNSNCMTVAADVGYYVAHGHIDNNGVIKCTTATSCSYSQVKNKVKYVNAGFDKRNNAIIECKGGKCNVAKAKSGYYLTHTSTLLIQCTSPTSCAEFTPTVNYYDNADSSESSNTIINCVQNSNVVTCSSEATNNGFYMSSLSNVLIRCKAGHKCKTITVKNGIFRGALKGLTSNKRSDNTQNVQNVHGRDDDDLEEDGKMVNLRDNSDDAYGIIRCVAGKCAALSASELAAIPMCEFNNNKCYITLEYAMTKSATTSIAAGNICTNSDRSVFYFATDTVVVKPNVISGVTSTYVYTTTNSNCLEVNDSYNDMYFTVGSNIYTLDQGSVLQFYETGYYFLNVAKNTLVGGNEIDAYNDENVKLYRCNGSSCSIIDKPDANTYYADVNKRILKYNVNNDVFTFAYEKDIICIFANNKCTPNADLKNQEFCITYKGEIVLATTDIKNRETGECYRAGNINNYIYGYSQHLYHMNQFAAEMVDQTGFYIISLSTNTTVVSKNYKNKNNSIVVYGCNLSSCRVYEPDEDTYYYDAQARNILRYKNGVWSSPSTSGYAYIAIDPTNTYVYKFVKKGDEIIIQGKANYGYYYTVDNEMYHCDQEDGECKPIDETGYYFTNAGEVFSCVHDSEGLEATECVKQNCVSGQYYYIDDAYYRCEVSSLLVPVVSRYCSYDDNVVVNFPLALTEEYPDKIKQAVDDIQRNNNSTAIVNRRGKNYLEAVSGIFTNCTYNVEETKSTFDLVCVNNYVRVDEETDEVKICSVEQLGYVECMEDEENPEKCTVSGAISLLKPSFITIIILTLIGTFFQRLF</sequence>